<accession>A0ABS4BFY5</accession>
<dbReference type="InterPro" id="IPR001647">
    <property type="entry name" value="HTH_TetR"/>
</dbReference>
<name>A0ABS4BFY5_9HYPH</name>
<organism evidence="5 6">
    <name type="scientific">Jiella mangrovi</name>
    <dbReference type="NCBI Taxonomy" id="2821407"/>
    <lineage>
        <taxon>Bacteria</taxon>
        <taxon>Pseudomonadati</taxon>
        <taxon>Pseudomonadota</taxon>
        <taxon>Alphaproteobacteria</taxon>
        <taxon>Hyphomicrobiales</taxon>
        <taxon>Aurantimonadaceae</taxon>
        <taxon>Jiella</taxon>
    </lineage>
</organism>
<evidence type="ECO:0000259" key="4">
    <source>
        <dbReference type="PROSITE" id="PS50977"/>
    </source>
</evidence>
<protein>
    <submittedName>
        <fullName evidence="5">TetR/AcrR family transcriptional regulator</fullName>
    </submittedName>
</protein>
<dbReference type="SUPFAM" id="SSF48498">
    <property type="entry name" value="Tetracyclin repressor-like, C-terminal domain"/>
    <property type="match status" value="1"/>
</dbReference>
<sequence>MAWSRQALARARLSRAAKARGGRPTREESERRQLKVMDAATRLFLERGFDATSIEAVAQAAGVSKATLYAHYTDKRGLFAQVLRARIGLSLEPLSQSTETQAGERRGGTDLAERIDAISRHMVDVLRQPEAISLQRILIAKAPDFPELADLAEKEGRLRVIGAVATLLEDYARRGEVTIEDPTLAADLFLAMVTGPYVSMPLLPVEGEEAALEERRQAAVSLFLRAIEPRSPAVSGAAGGRAEPGETASSPGA</sequence>
<comment type="caution">
    <text evidence="5">The sequence shown here is derived from an EMBL/GenBank/DDBJ whole genome shotgun (WGS) entry which is preliminary data.</text>
</comment>
<dbReference type="Gene3D" id="1.10.10.60">
    <property type="entry name" value="Homeodomain-like"/>
    <property type="match status" value="1"/>
</dbReference>
<keyword evidence="6" id="KW-1185">Reference proteome</keyword>
<reference evidence="5 6" key="1">
    <citation type="submission" date="2021-04" db="EMBL/GenBank/DDBJ databases">
        <title>Whole genome sequence of Jiella sp. KSK16Y-1.</title>
        <authorList>
            <person name="Tuo L."/>
        </authorList>
    </citation>
    <scope>NUCLEOTIDE SEQUENCE [LARGE SCALE GENOMIC DNA]</scope>
    <source>
        <strain evidence="5 6">KSK16Y-1</strain>
    </source>
</reference>
<dbReference type="PANTHER" id="PTHR30055">
    <property type="entry name" value="HTH-TYPE TRANSCRIPTIONAL REGULATOR RUTR"/>
    <property type="match status" value="1"/>
</dbReference>
<evidence type="ECO:0000256" key="1">
    <source>
        <dbReference type="ARBA" id="ARBA00023125"/>
    </source>
</evidence>
<feature type="domain" description="HTH tetR-type" evidence="4">
    <location>
        <begin position="30"/>
        <end position="90"/>
    </location>
</feature>
<dbReference type="SUPFAM" id="SSF46689">
    <property type="entry name" value="Homeodomain-like"/>
    <property type="match status" value="1"/>
</dbReference>
<feature type="DNA-binding region" description="H-T-H motif" evidence="2">
    <location>
        <begin position="53"/>
        <end position="72"/>
    </location>
</feature>
<dbReference type="RefSeq" id="WP_209594080.1">
    <property type="nucleotide sequence ID" value="NZ_JAGJCF010000004.1"/>
</dbReference>
<evidence type="ECO:0000313" key="6">
    <source>
        <dbReference type="Proteomes" id="UP000678276"/>
    </source>
</evidence>
<dbReference type="PANTHER" id="PTHR30055:SF146">
    <property type="entry name" value="HTH-TYPE TRANSCRIPTIONAL DUAL REGULATOR CECR"/>
    <property type="match status" value="1"/>
</dbReference>
<feature type="region of interest" description="Disordered" evidence="3">
    <location>
        <begin position="232"/>
        <end position="253"/>
    </location>
</feature>
<dbReference type="InterPro" id="IPR050109">
    <property type="entry name" value="HTH-type_TetR-like_transc_reg"/>
</dbReference>
<dbReference type="PROSITE" id="PS50977">
    <property type="entry name" value="HTH_TETR_2"/>
    <property type="match status" value="1"/>
</dbReference>
<dbReference type="InterPro" id="IPR039536">
    <property type="entry name" value="TetR_C_Proteobacteria"/>
</dbReference>
<dbReference type="Pfam" id="PF00440">
    <property type="entry name" value="TetR_N"/>
    <property type="match status" value="1"/>
</dbReference>
<dbReference type="Gene3D" id="1.10.357.10">
    <property type="entry name" value="Tetracycline Repressor, domain 2"/>
    <property type="match status" value="1"/>
</dbReference>
<dbReference type="InterPro" id="IPR009057">
    <property type="entry name" value="Homeodomain-like_sf"/>
</dbReference>
<gene>
    <name evidence="5" type="ORF">J6595_08790</name>
</gene>
<evidence type="ECO:0000313" key="5">
    <source>
        <dbReference type="EMBL" id="MBP0615675.1"/>
    </source>
</evidence>
<evidence type="ECO:0000256" key="3">
    <source>
        <dbReference type="SAM" id="MobiDB-lite"/>
    </source>
</evidence>
<proteinExistence type="predicted"/>
<evidence type="ECO:0000256" key="2">
    <source>
        <dbReference type="PROSITE-ProRule" id="PRU00335"/>
    </source>
</evidence>
<dbReference type="PRINTS" id="PR00455">
    <property type="entry name" value="HTHTETR"/>
</dbReference>
<keyword evidence="1 2" id="KW-0238">DNA-binding</keyword>
<dbReference type="InterPro" id="IPR036271">
    <property type="entry name" value="Tet_transcr_reg_TetR-rel_C_sf"/>
</dbReference>
<dbReference type="Pfam" id="PF14246">
    <property type="entry name" value="TetR_C_7"/>
    <property type="match status" value="1"/>
</dbReference>
<dbReference type="Proteomes" id="UP000678276">
    <property type="component" value="Unassembled WGS sequence"/>
</dbReference>
<dbReference type="EMBL" id="JAGJCF010000004">
    <property type="protein sequence ID" value="MBP0615675.1"/>
    <property type="molecule type" value="Genomic_DNA"/>
</dbReference>